<reference evidence="1" key="1">
    <citation type="journal article" date="2013" name="Environ. Microbiol.">
        <title>Microbiota from the distal guts of lean and obese adolescents exhibit partial functional redundancy besides clear differences in community structure.</title>
        <authorList>
            <person name="Ferrer M."/>
            <person name="Ruiz A."/>
            <person name="Lanza F."/>
            <person name="Haange S.B."/>
            <person name="Oberbach A."/>
            <person name="Till H."/>
            <person name="Bargiela R."/>
            <person name="Campoy C."/>
            <person name="Segura M.T."/>
            <person name="Richter M."/>
            <person name="von Bergen M."/>
            <person name="Seifert J."/>
            <person name="Suarez A."/>
        </authorList>
    </citation>
    <scope>NUCLEOTIDE SEQUENCE</scope>
</reference>
<organism evidence="1">
    <name type="scientific">human gut metagenome</name>
    <dbReference type="NCBI Taxonomy" id="408170"/>
    <lineage>
        <taxon>unclassified sequences</taxon>
        <taxon>metagenomes</taxon>
        <taxon>organismal metagenomes</taxon>
    </lineage>
</organism>
<gene>
    <name evidence="1" type="ORF">OBE_14587</name>
</gene>
<sequence>MNKYADEFCATFRELARIYSAEKVWEDVIYACALTQSIFLRNYDKKDREKIDRIMDQYSEEDQYKIMSLYANIMDALNENPGQDFLGEMYHRLNLTKERKRAVFYPV</sequence>
<dbReference type="AlphaFoldDB" id="K1S751"/>
<name>K1S751_9ZZZZ</name>
<accession>K1S751</accession>
<evidence type="ECO:0000313" key="1">
    <source>
        <dbReference type="EMBL" id="EKC49535.1"/>
    </source>
</evidence>
<dbReference type="EMBL" id="AJWZ01010067">
    <property type="protein sequence ID" value="EKC49535.1"/>
    <property type="molecule type" value="Genomic_DNA"/>
</dbReference>
<proteinExistence type="predicted"/>
<comment type="caution">
    <text evidence="1">The sequence shown here is derived from an EMBL/GenBank/DDBJ whole genome shotgun (WGS) entry which is preliminary data.</text>
</comment>
<protein>
    <submittedName>
        <fullName evidence="1">Type I restriction modification system related protein</fullName>
    </submittedName>
</protein>